<evidence type="ECO:0000313" key="2">
    <source>
        <dbReference type="EMBL" id="MBB3040987.1"/>
    </source>
</evidence>
<comment type="caution">
    <text evidence="2">The sequence shown here is derived from an EMBL/GenBank/DDBJ whole genome shotgun (WGS) entry which is preliminary data.</text>
</comment>
<dbReference type="AlphaFoldDB" id="A0A7W4VSH8"/>
<accession>A0A7W4VSH8</accession>
<protein>
    <submittedName>
        <fullName evidence="2">Uncharacterized protein</fullName>
    </submittedName>
</protein>
<dbReference type="Proteomes" id="UP000589626">
    <property type="component" value="Unassembled WGS sequence"/>
</dbReference>
<organism evidence="2 3">
    <name type="scientific">Nocardioides soli</name>
    <dbReference type="NCBI Taxonomy" id="1036020"/>
    <lineage>
        <taxon>Bacteria</taxon>
        <taxon>Bacillati</taxon>
        <taxon>Actinomycetota</taxon>
        <taxon>Actinomycetes</taxon>
        <taxon>Propionibacteriales</taxon>
        <taxon>Nocardioidaceae</taxon>
        <taxon>Nocardioides</taxon>
    </lineage>
</organism>
<keyword evidence="3" id="KW-1185">Reference proteome</keyword>
<sequence>MTAAQTLRDAAATMRERAQAATPGPWHVERDEMSEQLCVYNADGVHLAEVSEWSRWLGNADYMALAAPPFALAVAAWLEAESASLDAMETFEAKTVKQEHGWSIRGAGIAVRKHNDGELSIHVDTSQAALDVARTYLGGDQ</sequence>
<evidence type="ECO:0000256" key="1">
    <source>
        <dbReference type="SAM" id="MobiDB-lite"/>
    </source>
</evidence>
<gene>
    <name evidence="2" type="ORF">FHU40_000788</name>
</gene>
<feature type="region of interest" description="Disordered" evidence="1">
    <location>
        <begin position="1"/>
        <end position="24"/>
    </location>
</feature>
<reference evidence="2 3" key="1">
    <citation type="submission" date="2020-08" db="EMBL/GenBank/DDBJ databases">
        <title>Sequencing the genomes of 1000 actinobacteria strains.</title>
        <authorList>
            <person name="Klenk H.-P."/>
        </authorList>
    </citation>
    <scope>NUCLEOTIDE SEQUENCE [LARGE SCALE GENOMIC DNA]</scope>
    <source>
        <strain evidence="2 3">DSM 105498</strain>
    </source>
</reference>
<name>A0A7W4VSH8_9ACTN</name>
<evidence type="ECO:0000313" key="3">
    <source>
        <dbReference type="Proteomes" id="UP000589626"/>
    </source>
</evidence>
<dbReference type="EMBL" id="JACHWR010000001">
    <property type="protein sequence ID" value="MBB3040987.1"/>
    <property type="molecule type" value="Genomic_DNA"/>
</dbReference>
<dbReference type="RefSeq" id="WP_183590948.1">
    <property type="nucleotide sequence ID" value="NZ_JACHWR010000001.1"/>
</dbReference>
<proteinExistence type="predicted"/>